<dbReference type="EMBL" id="KL142412">
    <property type="protein sequence ID" value="KDR67750.1"/>
    <property type="molecule type" value="Genomic_DNA"/>
</dbReference>
<protein>
    <submittedName>
        <fullName evidence="1">Uncharacterized protein</fullName>
    </submittedName>
</protein>
<reference evidence="2" key="1">
    <citation type="journal article" date="2014" name="Proc. Natl. Acad. Sci. U.S.A.">
        <title>Extensive sampling of basidiomycete genomes demonstrates inadequacy of the white-rot/brown-rot paradigm for wood decay fungi.</title>
        <authorList>
            <person name="Riley R."/>
            <person name="Salamov A.A."/>
            <person name="Brown D.W."/>
            <person name="Nagy L.G."/>
            <person name="Floudas D."/>
            <person name="Held B.W."/>
            <person name="Levasseur A."/>
            <person name="Lombard V."/>
            <person name="Morin E."/>
            <person name="Otillar R."/>
            <person name="Lindquist E.A."/>
            <person name="Sun H."/>
            <person name="LaButti K.M."/>
            <person name="Schmutz J."/>
            <person name="Jabbour D."/>
            <person name="Luo H."/>
            <person name="Baker S.E."/>
            <person name="Pisabarro A.G."/>
            <person name="Walton J.D."/>
            <person name="Blanchette R.A."/>
            <person name="Henrissat B."/>
            <person name="Martin F."/>
            <person name="Cullen D."/>
            <person name="Hibbett D.S."/>
            <person name="Grigoriev I.V."/>
        </authorList>
    </citation>
    <scope>NUCLEOTIDE SEQUENCE [LARGE SCALE GENOMIC DNA]</scope>
    <source>
        <strain evidence="2">CBS 339.88</strain>
    </source>
</reference>
<evidence type="ECO:0000313" key="1">
    <source>
        <dbReference type="EMBL" id="KDR67750.1"/>
    </source>
</evidence>
<name>A0A067SA25_GALM3</name>
<gene>
    <name evidence="1" type="ORF">GALMADRAFT_216152</name>
</gene>
<organism evidence="1 2">
    <name type="scientific">Galerina marginata (strain CBS 339.88)</name>
    <dbReference type="NCBI Taxonomy" id="685588"/>
    <lineage>
        <taxon>Eukaryota</taxon>
        <taxon>Fungi</taxon>
        <taxon>Dikarya</taxon>
        <taxon>Basidiomycota</taxon>
        <taxon>Agaricomycotina</taxon>
        <taxon>Agaricomycetes</taxon>
        <taxon>Agaricomycetidae</taxon>
        <taxon>Agaricales</taxon>
        <taxon>Agaricineae</taxon>
        <taxon>Strophariaceae</taxon>
        <taxon>Galerina</taxon>
    </lineage>
</organism>
<sequence>MRYDLPLPQDPAASIAIGLVLAAAGFSFVECKSGVGGNRVGADGRTPKKGVYLARIRVRASEKSKAPTLAVSLRYPDCQVEPARLRFALHLEDIDEDEPENGGDNLDLNDDIEFISFLRSIRQIPGSQLLKGLKKTDVLAAGKPNT</sequence>
<dbReference type="Proteomes" id="UP000027222">
    <property type="component" value="Unassembled WGS sequence"/>
</dbReference>
<evidence type="ECO:0000313" key="2">
    <source>
        <dbReference type="Proteomes" id="UP000027222"/>
    </source>
</evidence>
<accession>A0A067SA25</accession>
<keyword evidence="2" id="KW-1185">Reference proteome</keyword>
<proteinExistence type="predicted"/>
<dbReference type="HOGENOM" id="CLU_1777594_0_0_1"/>
<dbReference type="AlphaFoldDB" id="A0A067SA25"/>